<evidence type="ECO:0000256" key="1">
    <source>
        <dbReference type="ARBA" id="ARBA00004141"/>
    </source>
</evidence>
<proteinExistence type="predicted"/>
<sequence>MKDEGGEMMQQGNWKYWFRVWIHPRQTIRHFLNHPGPFWPLIVIALFSGIFQFLDNGAENAWGNHLYLGLILLLAVVAGGALGIGGLFLSGVLYRWVGSWFGGTADRHQMYIVFARGVLAPTVLIGLLWIPQLLLFGRGAFTDSPVYSSGLASALDLPGGVLMAIGLLFSIIKIGLSIWVFIIMLHAVGEAHQFSAWRSLGVSLIITFAIVVLILILVLPFLVIGIIAN</sequence>
<feature type="transmembrane region" description="Helical" evidence="5">
    <location>
        <begin position="200"/>
        <end position="228"/>
    </location>
</feature>
<feature type="transmembrane region" description="Helical" evidence="5">
    <location>
        <begin position="66"/>
        <end position="97"/>
    </location>
</feature>
<protein>
    <submittedName>
        <fullName evidence="7">Yip1 domain-containing protein</fullName>
    </submittedName>
</protein>
<evidence type="ECO:0000256" key="5">
    <source>
        <dbReference type="SAM" id="Phobius"/>
    </source>
</evidence>
<dbReference type="InterPro" id="IPR006977">
    <property type="entry name" value="Yip1_dom"/>
</dbReference>
<name>A0A1I2GB66_9BACL</name>
<dbReference type="AlphaFoldDB" id="A0A1I2GB66"/>
<dbReference type="Pfam" id="PF04893">
    <property type="entry name" value="Yip1"/>
    <property type="match status" value="1"/>
</dbReference>
<feature type="transmembrane region" description="Helical" evidence="5">
    <location>
        <begin position="161"/>
        <end position="188"/>
    </location>
</feature>
<dbReference type="RefSeq" id="WP_046231287.1">
    <property type="nucleotide sequence ID" value="NZ_FONN01000015.1"/>
</dbReference>
<comment type="subcellular location">
    <subcellularLocation>
        <location evidence="1">Membrane</location>
        <topology evidence="1">Multi-pass membrane protein</topology>
    </subcellularLocation>
</comment>
<organism evidence="7 8">
    <name type="scientific">Paenibacillus algorifonticola</name>
    <dbReference type="NCBI Taxonomy" id="684063"/>
    <lineage>
        <taxon>Bacteria</taxon>
        <taxon>Bacillati</taxon>
        <taxon>Bacillota</taxon>
        <taxon>Bacilli</taxon>
        <taxon>Bacillales</taxon>
        <taxon>Paenibacillaceae</taxon>
        <taxon>Paenibacillus</taxon>
    </lineage>
</organism>
<evidence type="ECO:0000259" key="6">
    <source>
        <dbReference type="Pfam" id="PF04893"/>
    </source>
</evidence>
<feature type="transmembrane region" description="Helical" evidence="5">
    <location>
        <begin position="118"/>
        <end position="141"/>
    </location>
</feature>
<dbReference type="GO" id="GO:0016020">
    <property type="term" value="C:membrane"/>
    <property type="evidence" value="ECO:0007669"/>
    <property type="project" value="UniProtKB-SubCell"/>
</dbReference>
<keyword evidence="4 5" id="KW-0472">Membrane</keyword>
<evidence type="ECO:0000313" key="8">
    <source>
        <dbReference type="Proteomes" id="UP000183410"/>
    </source>
</evidence>
<keyword evidence="3 5" id="KW-1133">Transmembrane helix</keyword>
<reference evidence="8" key="1">
    <citation type="submission" date="2016-10" db="EMBL/GenBank/DDBJ databases">
        <authorList>
            <person name="Varghese N."/>
            <person name="Submissions S."/>
        </authorList>
    </citation>
    <scope>NUCLEOTIDE SEQUENCE [LARGE SCALE GENOMIC DNA]</scope>
    <source>
        <strain evidence="8">CGMCC 1.10223</strain>
    </source>
</reference>
<keyword evidence="2 5" id="KW-0812">Transmembrane</keyword>
<dbReference type="Proteomes" id="UP000183410">
    <property type="component" value="Unassembled WGS sequence"/>
</dbReference>
<feature type="transmembrane region" description="Helical" evidence="5">
    <location>
        <begin position="38"/>
        <end position="54"/>
    </location>
</feature>
<keyword evidence="8" id="KW-1185">Reference proteome</keyword>
<evidence type="ECO:0000256" key="2">
    <source>
        <dbReference type="ARBA" id="ARBA00022692"/>
    </source>
</evidence>
<gene>
    <name evidence="7" type="ORF">SAMN04487969_11598</name>
</gene>
<dbReference type="EMBL" id="FONN01000015">
    <property type="protein sequence ID" value="SFF14825.1"/>
    <property type="molecule type" value="Genomic_DNA"/>
</dbReference>
<evidence type="ECO:0000313" key="7">
    <source>
        <dbReference type="EMBL" id="SFF14825.1"/>
    </source>
</evidence>
<accession>A0A1I2GB66</accession>
<evidence type="ECO:0000256" key="4">
    <source>
        <dbReference type="ARBA" id="ARBA00023136"/>
    </source>
</evidence>
<feature type="domain" description="Yip1" evidence="6">
    <location>
        <begin position="18"/>
        <end position="216"/>
    </location>
</feature>
<evidence type="ECO:0000256" key="3">
    <source>
        <dbReference type="ARBA" id="ARBA00022989"/>
    </source>
</evidence>